<protein>
    <recommendedName>
        <fullName evidence="1">Ndc10 domain-containing protein</fullName>
    </recommendedName>
</protein>
<gene>
    <name evidence="2" type="ORF">AZE42_08365</name>
</gene>
<organism evidence="2 3">
    <name type="scientific">Rhizopogon vesiculosus</name>
    <dbReference type="NCBI Taxonomy" id="180088"/>
    <lineage>
        <taxon>Eukaryota</taxon>
        <taxon>Fungi</taxon>
        <taxon>Dikarya</taxon>
        <taxon>Basidiomycota</taxon>
        <taxon>Agaricomycotina</taxon>
        <taxon>Agaricomycetes</taxon>
        <taxon>Agaricomycetidae</taxon>
        <taxon>Boletales</taxon>
        <taxon>Suillineae</taxon>
        <taxon>Rhizopogonaceae</taxon>
        <taxon>Rhizopogon</taxon>
    </lineage>
</organism>
<dbReference type="AlphaFoldDB" id="A0A1J8PP30"/>
<reference evidence="2 3" key="1">
    <citation type="submission" date="2016-03" db="EMBL/GenBank/DDBJ databases">
        <title>Comparative genomics of the ectomycorrhizal sister species Rhizopogon vinicolor and Rhizopogon vesiculosus (Basidiomycota: Boletales) reveals a divergence of the mating type B locus.</title>
        <authorList>
            <person name="Mujic A.B."/>
            <person name="Kuo A."/>
            <person name="Tritt A."/>
            <person name="Lipzen A."/>
            <person name="Chen C."/>
            <person name="Johnson J."/>
            <person name="Sharma A."/>
            <person name="Barry K."/>
            <person name="Grigoriev I.V."/>
            <person name="Spatafora J.W."/>
        </authorList>
    </citation>
    <scope>NUCLEOTIDE SEQUENCE [LARGE SCALE GENOMIC DNA]</scope>
    <source>
        <strain evidence="2 3">AM-OR11-056</strain>
    </source>
</reference>
<dbReference type="InterPro" id="IPR038279">
    <property type="entry name" value="Ndc10_dom2_sf"/>
</dbReference>
<dbReference type="Gene3D" id="1.10.443.20">
    <property type="entry name" value="Centromere DNA-binding protein complex CBF3 subunit, domain 2"/>
    <property type="match status" value="1"/>
</dbReference>
<evidence type="ECO:0000259" key="1">
    <source>
        <dbReference type="Pfam" id="PF16787"/>
    </source>
</evidence>
<feature type="domain" description="Ndc10" evidence="1">
    <location>
        <begin position="31"/>
        <end position="200"/>
    </location>
</feature>
<dbReference type="Proteomes" id="UP000183567">
    <property type="component" value="Unassembled WGS sequence"/>
</dbReference>
<dbReference type="Pfam" id="PF16787">
    <property type="entry name" value="NDC10_II"/>
    <property type="match status" value="1"/>
</dbReference>
<evidence type="ECO:0000313" key="3">
    <source>
        <dbReference type="Proteomes" id="UP000183567"/>
    </source>
</evidence>
<dbReference type="GO" id="GO:0003677">
    <property type="term" value="F:DNA binding"/>
    <property type="evidence" value="ECO:0007669"/>
    <property type="project" value="InterPro"/>
</dbReference>
<name>A0A1J8PP30_9AGAM</name>
<sequence length="223" mass="25583">MTTPQQGDCCVYCPWSTGSGEGKEMRDENGDYQRSPSTQCTQTFITHIDPTKCPLGALAVYLHYLFNYYKLSDKMEIDWAVNKSWHVVCLIFGSEPMVPYNENNLYNLYHQVYKKAGLDYNIEAHLLCHMLEYLQEKLGVEGDQTSKLGWSRDTYNDIYTPVLQKKAIFSTHGYKAHQDYNPVWRHVQVPEAFLQLICPMAEGILESIRGALCSMLPSKFGTL</sequence>
<proteinExistence type="predicted"/>
<accession>A0A1J8PP30</accession>
<dbReference type="OrthoDB" id="2675946at2759"/>
<dbReference type="InterPro" id="IPR031872">
    <property type="entry name" value="NDC10_II"/>
</dbReference>
<keyword evidence="3" id="KW-1185">Reference proteome</keyword>
<comment type="caution">
    <text evidence="2">The sequence shown here is derived from an EMBL/GenBank/DDBJ whole genome shotgun (WGS) entry which is preliminary data.</text>
</comment>
<evidence type="ECO:0000313" key="2">
    <source>
        <dbReference type="EMBL" id="OJA10894.1"/>
    </source>
</evidence>
<dbReference type="EMBL" id="LVVM01005342">
    <property type="protein sequence ID" value="OJA10894.1"/>
    <property type="molecule type" value="Genomic_DNA"/>
</dbReference>